<gene>
    <name evidence="8" type="ORF">EV146_104164</name>
</gene>
<dbReference type="InterPro" id="IPR050166">
    <property type="entry name" value="ABC_transporter_ATP-bind"/>
</dbReference>
<dbReference type="GO" id="GO:0005524">
    <property type="term" value="F:ATP binding"/>
    <property type="evidence" value="ECO:0007669"/>
    <property type="project" value="UniProtKB-KW"/>
</dbReference>
<dbReference type="EMBL" id="SLVV01000004">
    <property type="protein sequence ID" value="TCN26057.1"/>
    <property type="molecule type" value="Genomic_DNA"/>
</dbReference>
<comment type="caution">
    <text evidence="8">The sequence shown here is derived from an EMBL/GenBank/DDBJ whole genome shotgun (WGS) entry which is preliminary data.</text>
</comment>
<dbReference type="Gene3D" id="3.40.50.300">
    <property type="entry name" value="P-loop containing nucleotide triphosphate hydrolases"/>
    <property type="match status" value="1"/>
</dbReference>
<dbReference type="InterPro" id="IPR017871">
    <property type="entry name" value="ABC_transporter-like_CS"/>
</dbReference>
<feature type="domain" description="ABC transporter" evidence="7">
    <location>
        <begin position="9"/>
        <end position="229"/>
    </location>
</feature>
<dbReference type="PANTHER" id="PTHR42788:SF17">
    <property type="entry name" value="ALIPHATIC SULFONATES IMPORT ATP-BINDING PROTEIN SSUB"/>
    <property type="match status" value="1"/>
</dbReference>
<proteinExistence type="predicted"/>
<evidence type="ECO:0000256" key="5">
    <source>
        <dbReference type="ARBA" id="ARBA00022967"/>
    </source>
</evidence>
<keyword evidence="9" id="KW-1185">Reference proteome</keyword>
<dbReference type="InterPro" id="IPR003439">
    <property type="entry name" value="ABC_transporter-like_ATP-bd"/>
</dbReference>
<evidence type="ECO:0000256" key="4">
    <source>
        <dbReference type="ARBA" id="ARBA00022840"/>
    </source>
</evidence>
<name>A0A4R2BG92_9BACI</name>
<evidence type="ECO:0000259" key="7">
    <source>
        <dbReference type="PROSITE" id="PS50893"/>
    </source>
</evidence>
<evidence type="ECO:0000256" key="1">
    <source>
        <dbReference type="ARBA" id="ARBA00022448"/>
    </source>
</evidence>
<keyword evidence="5" id="KW-1278">Translocase</keyword>
<dbReference type="PROSITE" id="PS00211">
    <property type="entry name" value="ABC_TRANSPORTER_1"/>
    <property type="match status" value="1"/>
</dbReference>
<keyword evidence="4 8" id="KW-0067">ATP-binding</keyword>
<dbReference type="Pfam" id="PF00005">
    <property type="entry name" value="ABC_tran"/>
    <property type="match status" value="1"/>
</dbReference>
<dbReference type="PROSITE" id="PS50893">
    <property type="entry name" value="ABC_TRANSPORTER_2"/>
    <property type="match status" value="1"/>
</dbReference>
<reference evidence="8 9" key="1">
    <citation type="journal article" date="2015" name="Stand. Genomic Sci.">
        <title>Genomic Encyclopedia of Bacterial and Archaeal Type Strains, Phase III: the genomes of soil and plant-associated and newly described type strains.</title>
        <authorList>
            <person name="Whitman W.B."/>
            <person name="Woyke T."/>
            <person name="Klenk H.P."/>
            <person name="Zhou Y."/>
            <person name="Lilburn T.G."/>
            <person name="Beck B.J."/>
            <person name="De Vos P."/>
            <person name="Vandamme P."/>
            <person name="Eisen J.A."/>
            <person name="Garrity G."/>
            <person name="Hugenholtz P."/>
            <person name="Kyrpides N.C."/>
        </authorList>
    </citation>
    <scope>NUCLEOTIDE SEQUENCE [LARGE SCALE GENOMIC DNA]</scope>
    <source>
        <strain evidence="8 9">CV53</strain>
    </source>
</reference>
<accession>A0A4R2BG92</accession>
<dbReference type="Proteomes" id="UP000295689">
    <property type="component" value="Unassembled WGS sequence"/>
</dbReference>
<evidence type="ECO:0000313" key="8">
    <source>
        <dbReference type="EMBL" id="TCN26057.1"/>
    </source>
</evidence>
<dbReference type="AlphaFoldDB" id="A0A4R2BG92"/>
<evidence type="ECO:0000313" key="9">
    <source>
        <dbReference type="Proteomes" id="UP000295689"/>
    </source>
</evidence>
<keyword evidence="2" id="KW-1003">Cell membrane</keyword>
<dbReference type="InterPro" id="IPR003593">
    <property type="entry name" value="AAA+_ATPase"/>
</dbReference>
<evidence type="ECO:0000256" key="2">
    <source>
        <dbReference type="ARBA" id="ARBA00022475"/>
    </source>
</evidence>
<dbReference type="SUPFAM" id="SSF52540">
    <property type="entry name" value="P-loop containing nucleoside triphosphate hydrolases"/>
    <property type="match status" value="1"/>
</dbReference>
<sequence>MNIGKETILELSGVHKTFGQQQVLNNINLKVNKGDFVAIVGKSGCGKSTLLRLIAGLEQPSSGSLMQKGKPIRDKSVAKIMFQDGRLLPWKTVEQNVGLGLKKGSHNKIHTILDQVGLLDRSKDWPGVLSGGQRQRVALARALIHQPELLLLDEPLGALDALTRIEMHQLIEDLWKEKKFTAILVTHDVEEAVALANRVIVIQNGEISWLQTINLPYPRQRENPLFMKYVSRILNFILEKENNDSMDNQLYSTSM</sequence>
<keyword evidence="6" id="KW-0472">Membrane</keyword>
<keyword evidence="3" id="KW-0547">Nucleotide-binding</keyword>
<dbReference type="PANTHER" id="PTHR42788">
    <property type="entry name" value="TAURINE IMPORT ATP-BINDING PROTEIN-RELATED"/>
    <property type="match status" value="1"/>
</dbReference>
<evidence type="ECO:0000256" key="3">
    <source>
        <dbReference type="ARBA" id="ARBA00022741"/>
    </source>
</evidence>
<keyword evidence="1" id="KW-0813">Transport</keyword>
<dbReference type="SMART" id="SM00382">
    <property type="entry name" value="AAA"/>
    <property type="match status" value="1"/>
</dbReference>
<protein>
    <submittedName>
        <fullName evidence="8">Sulfonate transport system ATP-binding protein</fullName>
    </submittedName>
</protein>
<evidence type="ECO:0000256" key="6">
    <source>
        <dbReference type="ARBA" id="ARBA00023136"/>
    </source>
</evidence>
<dbReference type="RefSeq" id="WP_132004174.1">
    <property type="nucleotide sequence ID" value="NZ_JABUHM010000009.1"/>
</dbReference>
<organism evidence="8 9">
    <name type="scientific">Mesobacillus foraminis</name>
    <dbReference type="NCBI Taxonomy" id="279826"/>
    <lineage>
        <taxon>Bacteria</taxon>
        <taxon>Bacillati</taxon>
        <taxon>Bacillota</taxon>
        <taxon>Bacilli</taxon>
        <taxon>Bacillales</taxon>
        <taxon>Bacillaceae</taxon>
        <taxon>Mesobacillus</taxon>
    </lineage>
</organism>
<dbReference type="GO" id="GO:0016887">
    <property type="term" value="F:ATP hydrolysis activity"/>
    <property type="evidence" value="ECO:0007669"/>
    <property type="project" value="InterPro"/>
</dbReference>
<dbReference type="InterPro" id="IPR027417">
    <property type="entry name" value="P-loop_NTPase"/>
</dbReference>